<dbReference type="SUPFAM" id="SSF56925">
    <property type="entry name" value="OMPA-like"/>
    <property type="match status" value="1"/>
</dbReference>
<proteinExistence type="inferred from homology"/>
<dbReference type="GO" id="GO:0009279">
    <property type="term" value="C:cell outer membrane"/>
    <property type="evidence" value="ECO:0007669"/>
    <property type="project" value="UniProtKB-SubCell"/>
</dbReference>
<dbReference type="RefSeq" id="WP_150372979.1">
    <property type="nucleotide sequence ID" value="NZ_CP044065.1"/>
</dbReference>
<keyword evidence="1" id="KW-0998">Cell outer membrane</keyword>
<keyword evidence="1" id="KW-0472">Membrane</keyword>
<dbReference type="Pfam" id="PF09411">
    <property type="entry name" value="PagL"/>
    <property type="match status" value="1"/>
</dbReference>
<dbReference type="PIRSF" id="PIRSF029681">
    <property type="entry name" value="PagL"/>
    <property type="match status" value="1"/>
</dbReference>
<name>A0A5P2H5Q3_9BURK</name>
<reference evidence="4 5" key="1">
    <citation type="submission" date="2019-09" db="EMBL/GenBank/DDBJ databases">
        <title>FDA dAtabase for Regulatory Grade micrObial Sequences (FDA-ARGOS): Supporting development and validation of Infectious Disease Dx tests.</title>
        <authorList>
            <person name="Sciortino C."/>
            <person name="Tallon L."/>
            <person name="Sadzewicz L."/>
            <person name="Vavikolanu K."/>
            <person name="Mehta A."/>
            <person name="Aluvathingal J."/>
            <person name="Nadendla S."/>
            <person name="Nandy P."/>
            <person name="Geyer C."/>
            <person name="Yan Y."/>
            <person name="Sichtig H."/>
        </authorList>
    </citation>
    <scope>NUCLEOTIDE SEQUENCE [LARGE SCALE GENOMIC DNA]</scope>
    <source>
        <strain evidence="4 5">FDAARGOS_664</strain>
    </source>
</reference>
<feature type="signal peptide" evidence="3">
    <location>
        <begin position="1"/>
        <end position="42"/>
    </location>
</feature>
<dbReference type="EC" id="3.1.1.77" evidence="1"/>
<comment type="catalytic activity">
    <reaction evidence="1">
        <text>a 3-(acyloxy)acyl derivative of bacterial toxin + H2O = a 3-hydroxyacyl derivative of bacterial toxin + a fatty acid + H(+)</text>
        <dbReference type="Rhea" id="RHEA:12032"/>
        <dbReference type="ChEBI" id="CHEBI:15377"/>
        <dbReference type="ChEBI" id="CHEBI:15378"/>
        <dbReference type="ChEBI" id="CHEBI:28868"/>
        <dbReference type="ChEBI" id="CHEBI:136853"/>
        <dbReference type="ChEBI" id="CHEBI:140675"/>
        <dbReference type="EC" id="3.1.1.77"/>
    </reaction>
</comment>
<evidence type="ECO:0000256" key="2">
    <source>
        <dbReference type="PIRSR" id="PIRSR029681-2"/>
    </source>
</evidence>
<gene>
    <name evidence="4" type="ORF">FOB72_13485</name>
</gene>
<feature type="site" description="Critical for activity" evidence="2">
    <location>
        <position position="184"/>
    </location>
</feature>
<dbReference type="GO" id="GO:0050528">
    <property type="term" value="F:acyloxyacyl hydrolase activity"/>
    <property type="evidence" value="ECO:0007669"/>
    <property type="project" value="UniProtKB-EC"/>
</dbReference>
<dbReference type="Proteomes" id="UP000322822">
    <property type="component" value="Chromosome 1"/>
</dbReference>
<keyword evidence="1 4" id="KW-0378">Hydrolase</keyword>
<evidence type="ECO:0000313" key="5">
    <source>
        <dbReference type="Proteomes" id="UP000322822"/>
    </source>
</evidence>
<dbReference type="Gene3D" id="2.40.160.20">
    <property type="match status" value="1"/>
</dbReference>
<dbReference type="OrthoDB" id="5297282at2"/>
<comment type="function">
    <text evidence="1">Has lipid A 3-O-deacylase activity. Hydrolyzes the ester bond at the 3 position of lipid A, a bioactive component of lipopolysaccharide (LPS), thereby releasing the primary fatty acyl moiety.</text>
</comment>
<comment type="similarity">
    <text evidence="1">Belongs to the PagL family.</text>
</comment>
<dbReference type="InterPro" id="IPR011250">
    <property type="entry name" value="OMP/PagP_B-barrel"/>
</dbReference>
<sequence>MHPQLQQRSLCAPASRASSVSLAARCLVAAALAAGVSTAAQAEPWFTDPGVHVAYGRDTSHDVNKYELGINFNTPLQYGNPDSWLLRVQVEFNIAQWQSRGGTNSQNLQEFGFTPILRVEKRGSFPFTPFIEGGLGLRLLTHTHTSDEHNMSSAFQFGDMIGVGAAFGKNNAMEAGFRFQHISNAGIREPNPGANFYTGYVRYRF</sequence>
<dbReference type="AlphaFoldDB" id="A0A5P2H5Q3"/>
<dbReference type="InterPro" id="IPR018550">
    <property type="entry name" value="Lipid-A_deacylase-rel"/>
</dbReference>
<dbReference type="EMBL" id="CP044065">
    <property type="protein sequence ID" value="QET02964.1"/>
    <property type="molecule type" value="Genomic_DNA"/>
</dbReference>
<comment type="subunit">
    <text evidence="1">Homodimer.</text>
</comment>
<evidence type="ECO:0000256" key="3">
    <source>
        <dbReference type="SAM" id="SignalP"/>
    </source>
</evidence>
<accession>A0A5P2H5Q3</accession>
<organism evidence="4 5">
    <name type="scientific">Cupriavidus pauculus</name>
    <dbReference type="NCBI Taxonomy" id="82633"/>
    <lineage>
        <taxon>Bacteria</taxon>
        <taxon>Pseudomonadati</taxon>
        <taxon>Pseudomonadota</taxon>
        <taxon>Betaproteobacteria</taxon>
        <taxon>Burkholderiales</taxon>
        <taxon>Burkholderiaceae</taxon>
        <taxon>Cupriavidus</taxon>
    </lineage>
</organism>
<protein>
    <recommendedName>
        <fullName evidence="1">Lipid A deacylase</fullName>
        <ecNumber evidence="1">3.1.1.77</ecNumber>
    </recommendedName>
    <alternativeName>
        <fullName evidence="1">LPS 3-O-deacylase</fullName>
    </alternativeName>
    <alternativeName>
        <fullName evidence="1">Outer membrane enzyme</fullName>
    </alternativeName>
</protein>
<feature type="chain" id="PRO_5024940179" description="Lipid A deacylase" evidence="3">
    <location>
        <begin position="43"/>
        <end position="205"/>
    </location>
</feature>
<keyword evidence="3" id="KW-0732">Signal</keyword>
<evidence type="ECO:0000313" key="4">
    <source>
        <dbReference type="EMBL" id="QET02964.1"/>
    </source>
</evidence>
<evidence type="ECO:0000256" key="1">
    <source>
        <dbReference type="PIRNR" id="PIRNR029681"/>
    </source>
</evidence>
<comment type="subcellular location">
    <subcellularLocation>
        <location evidence="1">Cell outer membrane</location>
        <topology evidence="1">Multi-pass membrane protein</topology>
    </subcellularLocation>
</comment>